<dbReference type="EMBL" id="AP022871">
    <property type="protein sequence ID" value="BCB84053.1"/>
    <property type="molecule type" value="Genomic_DNA"/>
</dbReference>
<evidence type="ECO:0000313" key="2">
    <source>
        <dbReference type="EMBL" id="BCB84053.1"/>
    </source>
</evidence>
<proteinExistence type="predicted"/>
<protein>
    <submittedName>
        <fullName evidence="2">Uncharacterized protein</fullName>
    </submittedName>
</protein>
<dbReference type="Proteomes" id="UP000503011">
    <property type="component" value="Chromosome"/>
</dbReference>
<dbReference type="AlphaFoldDB" id="A0A6F8YDE4"/>
<dbReference type="RefSeq" id="WP_173155056.1">
    <property type="nucleotide sequence ID" value="NZ_AP022871.1"/>
</dbReference>
<keyword evidence="3" id="KW-1185">Reference proteome</keyword>
<dbReference type="KEGG" id="psuu:Psuf_013660"/>
<evidence type="ECO:0000313" key="3">
    <source>
        <dbReference type="Proteomes" id="UP000503011"/>
    </source>
</evidence>
<name>A0A6F8YDE4_9ACTN</name>
<reference evidence="2 3" key="2">
    <citation type="submission" date="2020-03" db="EMBL/GenBank/DDBJ databases">
        <authorList>
            <person name="Ichikawa N."/>
            <person name="Kimura A."/>
            <person name="Kitahashi Y."/>
            <person name="Uohara A."/>
        </authorList>
    </citation>
    <scope>NUCLEOTIDE SEQUENCE [LARGE SCALE GENOMIC DNA]</scope>
    <source>
        <strain evidence="2 3">NBRC 105367</strain>
    </source>
</reference>
<reference evidence="2 3" key="1">
    <citation type="submission" date="2020-03" db="EMBL/GenBank/DDBJ databases">
        <title>Whole genome shotgun sequence of Phytohabitans suffuscus NBRC 105367.</title>
        <authorList>
            <person name="Komaki H."/>
            <person name="Tamura T."/>
        </authorList>
    </citation>
    <scope>NUCLEOTIDE SEQUENCE [LARGE SCALE GENOMIC DNA]</scope>
    <source>
        <strain evidence="2 3">NBRC 105367</strain>
    </source>
</reference>
<evidence type="ECO:0000256" key="1">
    <source>
        <dbReference type="SAM" id="MobiDB-lite"/>
    </source>
</evidence>
<gene>
    <name evidence="2" type="ORF">Psuf_013660</name>
</gene>
<accession>A0A6F8YDE4</accession>
<sequence>MMNIDAHSALTLHRHRSAELFADADRARLARAVVRGGSGPEQPRWWSRSGRRHHGVATRAPALS</sequence>
<feature type="region of interest" description="Disordered" evidence="1">
    <location>
        <begin position="35"/>
        <end position="64"/>
    </location>
</feature>
<organism evidence="2 3">
    <name type="scientific">Phytohabitans suffuscus</name>
    <dbReference type="NCBI Taxonomy" id="624315"/>
    <lineage>
        <taxon>Bacteria</taxon>
        <taxon>Bacillati</taxon>
        <taxon>Actinomycetota</taxon>
        <taxon>Actinomycetes</taxon>
        <taxon>Micromonosporales</taxon>
        <taxon>Micromonosporaceae</taxon>
    </lineage>
</organism>